<dbReference type="Pfam" id="PF13472">
    <property type="entry name" value="Lipase_GDSL_2"/>
    <property type="match status" value="1"/>
</dbReference>
<reference evidence="3 4" key="1">
    <citation type="submission" date="2023-07" db="EMBL/GenBank/DDBJ databases">
        <title>Sorghum-associated microbial communities from plants grown in Nebraska, USA.</title>
        <authorList>
            <person name="Schachtman D."/>
        </authorList>
    </citation>
    <scope>NUCLEOTIDE SEQUENCE [LARGE SCALE GENOMIC DNA]</scope>
    <source>
        <strain evidence="3 4">584</strain>
    </source>
</reference>
<feature type="domain" description="SGNH hydrolase-type esterase" evidence="2">
    <location>
        <begin position="199"/>
        <end position="397"/>
    </location>
</feature>
<protein>
    <submittedName>
        <fullName evidence="3">Lysophospholipase L1-like esterase</fullName>
    </submittedName>
</protein>
<evidence type="ECO:0000259" key="2">
    <source>
        <dbReference type="Pfam" id="PF13472"/>
    </source>
</evidence>
<feature type="signal peptide" evidence="1">
    <location>
        <begin position="1"/>
        <end position="29"/>
    </location>
</feature>
<evidence type="ECO:0000313" key="4">
    <source>
        <dbReference type="Proteomes" id="UP001262410"/>
    </source>
</evidence>
<dbReference type="PANTHER" id="PTHR43784">
    <property type="entry name" value="GDSL-LIKE LIPASE/ACYLHYDROLASE, PUTATIVE (AFU_ORTHOLOGUE AFUA_2G00820)-RELATED"/>
    <property type="match status" value="1"/>
</dbReference>
<gene>
    <name evidence="3" type="ORF">E9232_000807</name>
</gene>
<dbReference type="PANTHER" id="PTHR43784:SF2">
    <property type="entry name" value="GDSL-LIKE LIPASE_ACYLHYDROLASE, PUTATIVE (AFU_ORTHOLOGUE AFUA_2G00820)-RELATED"/>
    <property type="match status" value="1"/>
</dbReference>
<dbReference type="Gene3D" id="3.40.50.1110">
    <property type="entry name" value="SGNH hydrolase"/>
    <property type="match status" value="1"/>
</dbReference>
<evidence type="ECO:0000256" key="1">
    <source>
        <dbReference type="SAM" id="SignalP"/>
    </source>
</evidence>
<dbReference type="InterPro" id="IPR013830">
    <property type="entry name" value="SGNH_hydro"/>
</dbReference>
<dbReference type="SUPFAM" id="SSF52266">
    <property type="entry name" value="SGNH hydrolase"/>
    <property type="match status" value="1"/>
</dbReference>
<dbReference type="EMBL" id="JAVDPW010000002">
    <property type="protein sequence ID" value="MDR6288300.1"/>
    <property type="molecule type" value="Genomic_DNA"/>
</dbReference>
<keyword evidence="1" id="KW-0732">Signal</keyword>
<feature type="chain" id="PRO_5046197744" evidence="1">
    <location>
        <begin position="30"/>
        <end position="408"/>
    </location>
</feature>
<proteinExistence type="predicted"/>
<organism evidence="3 4">
    <name type="scientific">Inquilinus ginsengisoli</name>
    <dbReference type="NCBI Taxonomy" id="363840"/>
    <lineage>
        <taxon>Bacteria</taxon>
        <taxon>Pseudomonadati</taxon>
        <taxon>Pseudomonadota</taxon>
        <taxon>Alphaproteobacteria</taxon>
        <taxon>Rhodospirillales</taxon>
        <taxon>Rhodospirillaceae</taxon>
        <taxon>Inquilinus</taxon>
    </lineage>
</organism>
<name>A0ABU1JL88_9PROT</name>
<comment type="caution">
    <text evidence="3">The sequence shown here is derived from an EMBL/GenBank/DDBJ whole genome shotgun (WGS) entry which is preliminary data.</text>
</comment>
<dbReference type="CDD" id="cd01830">
    <property type="entry name" value="XynE_like"/>
    <property type="match status" value="1"/>
</dbReference>
<dbReference type="Proteomes" id="UP001262410">
    <property type="component" value="Unassembled WGS sequence"/>
</dbReference>
<evidence type="ECO:0000313" key="3">
    <source>
        <dbReference type="EMBL" id="MDR6288300.1"/>
    </source>
</evidence>
<dbReference type="InterPro" id="IPR053140">
    <property type="entry name" value="GDSL_Rv0518-like"/>
</dbReference>
<keyword evidence="4" id="KW-1185">Reference proteome</keyword>
<sequence>MTGQHKTGRFRLAAAFCLALLTAPPGASAQEGWQGSWGASPAFPVGPDLGNTTIRQFVRLSAGGRQLRIRFSNETGTRPLVIGAARIALPGPAPGSVDPGGGLALTFGGATSITVPPGQPAVSDPVALQVSALQTLAVSLYLPQPTGPAVIHKDGEQTAFLSAGGNSTAAATLPAATRSTMRFFLSGVEVTAAGGTVVALGDSITDGARSGTDADRRWPDILAERLVQAGGPAIGVVNAGISGNRLLHDDRGTAYGPSALSRFDRDVLAVPGVRWVVVLEGINDIGHSGTSDRTDRAATADQITAGLQQVVARARRHGLKAICATLTPFEGTGLGGYYTPRGEAKRQAVNAWIRSGGGCDGTVDFDAVLRDPARPSRLKPEFDSGDHLHPSAAGYRAMAAAVDLGLFR</sequence>
<dbReference type="RefSeq" id="WP_309792286.1">
    <property type="nucleotide sequence ID" value="NZ_JAVDPW010000002.1"/>
</dbReference>
<accession>A0ABU1JL88</accession>
<dbReference type="InterPro" id="IPR036514">
    <property type="entry name" value="SGNH_hydro_sf"/>
</dbReference>